<evidence type="ECO:0000313" key="1">
    <source>
        <dbReference type="EMBL" id="KEJ96940.1"/>
    </source>
</evidence>
<organism evidence="1 2">
    <name type="scientific">Pseudosulfitobacter pseudonitzschiae</name>
    <dbReference type="NCBI Taxonomy" id="1402135"/>
    <lineage>
        <taxon>Bacteria</taxon>
        <taxon>Pseudomonadati</taxon>
        <taxon>Pseudomonadota</taxon>
        <taxon>Alphaproteobacteria</taxon>
        <taxon>Rhodobacterales</taxon>
        <taxon>Roseobacteraceae</taxon>
        <taxon>Pseudosulfitobacter</taxon>
    </lineage>
</organism>
<evidence type="ECO:0008006" key="3">
    <source>
        <dbReference type="Google" id="ProtNLM"/>
    </source>
</evidence>
<dbReference type="EMBL" id="JAMD01000002">
    <property type="protein sequence ID" value="KEJ96940.1"/>
    <property type="molecule type" value="Genomic_DNA"/>
</dbReference>
<dbReference type="InterPro" id="IPR010664">
    <property type="entry name" value="LipoPS_assembly_LptC-rel"/>
</dbReference>
<gene>
    <name evidence="1" type="ORF">SUH3_09190</name>
</gene>
<dbReference type="AlphaFoldDB" id="A0A073J567"/>
<dbReference type="Proteomes" id="UP000027746">
    <property type="component" value="Unassembled WGS sequence"/>
</dbReference>
<dbReference type="Pfam" id="PF06835">
    <property type="entry name" value="LptC"/>
    <property type="match status" value="1"/>
</dbReference>
<protein>
    <recommendedName>
        <fullName evidence="3">Lipopolysaccharide export system protein LptC</fullName>
    </recommendedName>
</protein>
<dbReference type="RefSeq" id="WP_037922418.1">
    <property type="nucleotide sequence ID" value="NZ_CP054599.1"/>
</dbReference>
<dbReference type="OrthoDB" id="7871110at2"/>
<keyword evidence="2" id="KW-1185">Reference proteome</keyword>
<sequence>MDWYSKLVATLKVLLPLIALALLSTLFLLSRTVDPVSTIPFADEDVRDRMEQQQITGPFFSGATESGDSLSFSAAKLTTSTNNRNEATDVTAKVDMVDGTRIDLVADVARLNLVASKMDLSGNVVITTSTGFKIASDALMANLETATLTSPGQVQAQSGFGDLTAGQMIMSGSRGGGPSQLVFTNGVKLVYDPKQTDE</sequence>
<evidence type="ECO:0000313" key="2">
    <source>
        <dbReference type="Proteomes" id="UP000027746"/>
    </source>
</evidence>
<dbReference type="GeneID" id="68868211"/>
<reference evidence="1 2" key="1">
    <citation type="submission" date="2014-01" db="EMBL/GenBank/DDBJ databases">
        <title>Sulfitobacter sp. H3 (MCCC 1A00686) Genome Sequencing.</title>
        <authorList>
            <person name="Lai Q."/>
            <person name="Hong Z."/>
        </authorList>
    </citation>
    <scope>NUCLEOTIDE SEQUENCE [LARGE SCALE GENOMIC DNA]</scope>
    <source>
        <strain evidence="1 2">H3</strain>
    </source>
</reference>
<accession>A0A073J567</accession>
<name>A0A073J567_9RHOB</name>
<proteinExistence type="predicted"/>
<comment type="caution">
    <text evidence="1">The sequence shown here is derived from an EMBL/GenBank/DDBJ whole genome shotgun (WGS) entry which is preliminary data.</text>
</comment>